<reference evidence="9 10" key="1">
    <citation type="submission" date="2016-01" db="EMBL/GenBank/DDBJ databases">
        <title>Genome sequencing of Roseivirga echinicomitans KMM 6058.</title>
        <authorList>
            <person name="Selvaratnam C."/>
            <person name="Thevarajoo S."/>
            <person name="Goh K.M."/>
            <person name="Ee R."/>
            <person name="Chan K.-G."/>
            <person name="Chong C.S."/>
        </authorList>
    </citation>
    <scope>NUCLEOTIDE SEQUENCE [LARGE SCALE GENOMIC DNA]</scope>
    <source>
        <strain evidence="9 10">KMM 6058</strain>
    </source>
</reference>
<feature type="domain" description="ABC3 transporter permease C-terminal" evidence="7">
    <location>
        <begin position="287"/>
        <end position="403"/>
    </location>
</feature>
<feature type="domain" description="MacB-like periplasmic core" evidence="8">
    <location>
        <begin position="21"/>
        <end position="242"/>
    </location>
</feature>
<evidence type="ECO:0000259" key="8">
    <source>
        <dbReference type="Pfam" id="PF12704"/>
    </source>
</evidence>
<feature type="transmembrane region" description="Helical" evidence="6">
    <location>
        <begin position="743"/>
        <end position="763"/>
    </location>
</feature>
<feature type="domain" description="MacB-like periplasmic core" evidence="8">
    <location>
        <begin position="479"/>
        <end position="582"/>
    </location>
</feature>
<feature type="transmembrane region" description="Helical" evidence="6">
    <location>
        <begin position="376"/>
        <end position="399"/>
    </location>
</feature>
<keyword evidence="5 6" id="KW-0472">Membrane</keyword>
<evidence type="ECO:0000313" key="9">
    <source>
        <dbReference type="EMBL" id="KYG72722.1"/>
    </source>
</evidence>
<dbReference type="STRING" id="296218.AWN68_08420"/>
<dbReference type="RefSeq" id="WP_068417147.1">
    <property type="nucleotide sequence ID" value="NZ_LRDB01000050.1"/>
</dbReference>
<dbReference type="PANTHER" id="PTHR30572:SF18">
    <property type="entry name" value="ABC-TYPE MACROLIDE FAMILY EXPORT SYSTEM PERMEASE COMPONENT 2"/>
    <property type="match status" value="1"/>
</dbReference>
<feature type="transmembrane region" description="Helical" evidence="6">
    <location>
        <begin position="710"/>
        <end position="728"/>
    </location>
</feature>
<evidence type="ECO:0000313" key="10">
    <source>
        <dbReference type="Proteomes" id="UP000075615"/>
    </source>
</evidence>
<protein>
    <recommendedName>
        <fullName evidence="11">ABC transporter permease</fullName>
    </recommendedName>
</protein>
<dbReference type="EMBL" id="LRDB01000050">
    <property type="protein sequence ID" value="KYG72722.1"/>
    <property type="molecule type" value="Genomic_DNA"/>
</dbReference>
<keyword evidence="10" id="KW-1185">Reference proteome</keyword>
<dbReference type="Pfam" id="PF02687">
    <property type="entry name" value="FtsX"/>
    <property type="match status" value="2"/>
</dbReference>
<feature type="transmembrane region" description="Helical" evidence="6">
    <location>
        <begin position="420"/>
        <end position="442"/>
    </location>
</feature>
<keyword evidence="2" id="KW-1003">Cell membrane</keyword>
<dbReference type="OrthoDB" id="974363at2"/>
<comment type="caution">
    <text evidence="9">The sequence shown here is derived from an EMBL/GenBank/DDBJ whole genome shotgun (WGS) entry which is preliminary data.</text>
</comment>
<name>A0A150X2A4_9BACT</name>
<evidence type="ECO:0000256" key="4">
    <source>
        <dbReference type="ARBA" id="ARBA00022989"/>
    </source>
</evidence>
<dbReference type="Proteomes" id="UP000075615">
    <property type="component" value="Unassembled WGS sequence"/>
</dbReference>
<proteinExistence type="predicted"/>
<feature type="transmembrane region" description="Helical" evidence="6">
    <location>
        <begin position="332"/>
        <end position="356"/>
    </location>
</feature>
<evidence type="ECO:0008006" key="11">
    <source>
        <dbReference type="Google" id="ProtNLM"/>
    </source>
</evidence>
<dbReference type="Pfam" id="PF12704">
    <property type="entry name" value="MacB_PCD"/>
    <property type="match status" value="2"/>
</dbReference>
<dbReference type="InterPro" id="IPR025857">
    <property type="entry name" value="MacB_PCD"/>
</dbReference>
<comment type="subcellular location">
    <subcellularLocation>
        <location evidence="1">Cell membrane</location>
        <topology evidence="1">Multi-pass membrane protein</topology>
    </subcellularLocation>
</comment>
<evidence type="ECO:0000259" key="7">
    <source>
        <dbReference type="Pfam" id="PF02687"/>
    </source>
</evidence>
<organism evidence="9 10">
    <name type="scientific">Roseivirga echinicomitans</name>
    <dbReference type="NCBI Taxonomy" id="296218"/>
    <lineage>
        <taxon>Bacteria</taxon>
        <taxon>Pseudomonadati</taxon>
        <taxon>Bacteroidota</taxon>
        <taxon>Cytophagia</taxon>
        <taxon>Cytophagales</taxon>
        <taxon>Roseivirgaceae</taxon>
        <taxon>Roseivirga</taxon>
    </lineage>
</organism>
<evidence type="ECO:0000256" key="1">
    <source>
        <dbReference type="ARBA" id="ARBA00004651"/>
    </source>
</evidence>
<gene>
    <name evidence="9" type="ORF">AWN68_08420</name>
</gene>
<dbReference type="InterPro" id="IPR003838">
    <property type="entry name" value="ABC3_permease_C"/>
</dbReference>
<dbReference type="PANTHER" id="PTHR30572">
    <property type="entry name" value="MEMBRANE COMPONENT OF TRANSPORTER-RELATED"/>
    <property type="match status" value="1"/>
</dbReference>
<feature type="transmembrane region" description="Helical" evidence="6">
    <location>
        <begin position="281"/>
        <end position="303"/>
    </location>
</feature>
<evidence type="ECO:0000256" key="3">
    <source>
        <dbReference type="ARBA" id="ARBA00022692"/>
    </source>
</evidence>
<dbReference type="GO" id="GO:0005886">
    <property type="term" value="C:plasma membrane"/>
    <property type="evidence" value="ECO:0007669"/>
    <property type="project" value="UniProtKB-SubCell"/>
</dbReference>
<evidence type="ECO:0000256" key="5">
    <source>
        <dbReference type="ARBA" id="ARBA00023136"/>
    </source>
</evidence>
<feature type="transmembrane region" description="Helical" evidence="6">
    <location>
        <begin position="657"/>
        <end position="681"/>
    </location>
</feature>
<dbReference type="GO" id="GO:0022857">
    <property type="term" value="F:transmembrane transporter activity"/>
    <property type="evidence" value="ECO:0007669"/>
    <property type="project" value="TreeGrafter"/>
</dbReference>
<dbReference type="InterPro" id="IPR050250">
    <property type="entry name" value="Macrolide_Exporter_MacB"/>
</dbReference>
<keyword evidence="3 6" id="KW-0812">Transmembrane</keyword>
<sequence length="780" mass="87454">MLRNYIKVAFRNLRRNKLYAGLNILGLSIGLGSFFIIYLFLQNELAYDQFHEKKDRIFRVVQVSEIDGGEEKTSSLSSAFGPVAKDEIPEIEAFSRLDNSQVSIVVKGVQDSIGRVHSAAIDRGFLEFFDLDFVAGDVSGALKTPNSMLMNESKAIQYFGSANEALGKVVKVGRVDLIIDGVYKDLPNTTSIKAEIIALLTTVNAWRGENGFNQWRASYGDQTYFLLNKGDQITEVESKLNDLYQANAKIESMSLTLQPLADVHFSLDVTGRVTEKTDRQYIFIFTLVAAFILICSVFNYISLALSQSIERTKEIGVRKVSGARNKELYTQFLIESVIQVFFSFLAAIILVELLLPQLESLIDRSLAISVFEQPEFLFKGLIFSLIIACLCALYPAYLSTRLNVVKIFKNTSSNFSTKRLIGVVSIFQIVVFIVLICVSFTANRQMDFMRNENLGFDKDQQLILHLSRKVGAEVFKNEFQSLPGVKSASLTSSIPSRVSGWGKFSDYDFGFHNFDIDEDYLQTLGMSLIEGRNFVLEDTDSSRVVMINETAVQKLGFKGSAIGKTIRRNQEDLRIVGVVNDFHFVSKKESVEATLFELLDRNASLLVLKLDNESTVSVVDNIKAKYSDLTSGDQANFFFLEDQINAQYKQENVMITMLNTFTVIAALVAFIGLFGIAGYSVKRRLKEMGIRKVLGAGFFSIQKVLNVSSVWKLLIAVIISVPVVVYWMDNWLSSFAYRIEMPVFLIFGAIAVASVVIFITVSIHSIKAYLINPVEILKDE</sequence>
<feature type="domain" description="ABC3 transporter permease C-terminal" evidence="7">
    <location>
        <begin position="660"/>
        <end position="768"/>
    </location>
</feature>
<evidence type="ECO:0000256" key="6">
    <source>
        <dbReference type="SAM" id="Phobius"/>
    </source>
</evidence>
<accession>A0A150X2A4</accession>
<feature type="transmembrane region" description="Helical" evidence="6">
    <location>
        <begin position="20"/>
        <end position="41"/>
    </location>
</feature>
<keyword evidence="4 6" id="KW-1133">Transmembrane helix</keyword>
<evidence type="ECO:0000256" key="2">
    <source>
        <dbReference type="ARBA" id="ARBA00022475"/>
    </source>
</evidence>
<dbReference type="AlphaFoldDB" id="A0A150X2A4"/>